<dbReference type="PROSITE" id="PS51186">
    <property type="entry name" value="GNAT"/>
    <property type="match status" value="1"/>
</dbReference>
<evidence type="ECO:0000259" key="2">
    <source>
        <dbReference type="PROSITE" id="PS51186"/>
    </source>
</evidence>
<comment type="caution">
    <text evidence="3">The sequence shown here is derived from an EMBL/GenBank/DDBJ whole genome shotgun (WGS) entry which is preliminary data.</text>
</comment>
<dbReference type="GO" id="GO:0005737">
    <property type="term" value="C:cytoplasm"/>
    <property type="evidence" value="ECO:0007669"/>
    <property type="project" value="TreeGrafter"/>
</dbReference>
<name>A0A660CBJ3_9PSEU</name>
<dbReference type="Pfam" id="PF13302">
    <property type="entry name" value="Acetyltransf_3"/>
    <property type="match status" value="1"/>
</dbReference>
<organism evidence="3 4">
    <name type="scientific">Prauserella rugosa</name>
    <dbReference type="NCBI Taxonomy" id="43354"/>
    <lineage>
        <taxon>Bacteria</taxon>
        <taxon>Bacillati</taxon>
        <taxon>Actinomycetota</taxon>
        <taxon>Actinomycetes</taxon>
        <taxon>Pseudonocardiales</taxon>
        <taxon>Pseudonocardiaceae</taxon>
        <taxon>Prauserella</taxon>
    </lineage>
</organism>
<dbReference type="GO" id="GO:1990189">
    <property type="term" value="F:protein N-terminal-serine acetyltransferase activity"/>
    <property type="evidence" value="ECO:0007669"/>
    <property type="project" value="TreeGrafter"/>
</dbReference>
<sequence>MSQRRWESDGGGAQHPGWPARPDPLRVDGSVVALRPVRWRDAGAWSRIRLRDRDYLERWEPTSSGTWEERNSAWAWPSQCLSLRSLARRGQCLPFVITVDGALAGQITVGNIVRAALRSAWVGYWVASDLTGRGVATAALAMITDHAFGPGQLHRLEATVRPENTASIRVLTKAGFRREGLFERYLNVAGSWRDHVAFAVTAEETGPGLVERLVSAGAAAYLHSS</sequence>
<dbReference type="GO" id="GO:0008999">
    <property type="term" value="F:protein-N-terminal-alanine acetyltransferase activity"/>
    <property type="evidence" value="ECO:0007669"/>
    <property type="project" value="TreeGrafter"/>
</dbReference>
<reference evidence="3 4" key="1">
    <citation type="submission" date="2019-07" db="EMBL/GenBank/DDBJ databases">
        <title>R&amp;d 2014.</title>
        <authorList>
            <person name="Klenk H.-P."/>
        </authorList>
    </citation>
    <scope>NUCLEOTIDE SEQUENCE [LARGE SCALE GENOMIC DNA]</scope>
    <source>
        <strain evidence="3 4">DSM 43194</strain>
    </source>
</reference>
<dbReference type="RefSeq" id="WP_051757608.1">
    <property type="nucleotide sequence ID" value="NZ_JOIJ01000005.1"/>
</dbReference>
<dbReference type="AlphaFoldDB" id="A0A660CBJ3"/>
<dbReference type="EMBL" id="VLJV01000001">
    <property type="protein sequence ID" value="TWH20852.1"/>
    <property type="molecule type" value="Genomic_DNA"/>
</dbReference>
<dbReference type="SUPFAM" id="SSF55729">
    <property type="entry name" value="Acyl-CoA N-acyltransferases (Nat)"/>
    <property type="match status" value="1"/>
</dbReference>
<dbReference type="OrthoDB" id="5242221at2"/>
<evidence type="ECO:0000256" key="1">
    <source>
        <dbReference type="SAM" id="MobiDB-lite"/>
    </source>
</evidence>
<protein>
    <submittedName>
        <fullName evidence="3">Ribosomal-protein-alanine N-acetyltransferase</fullName>
    </submittedName>
</protein>
<gene>
    <name evidence="3" type="ORF">JD82_02702</name>
</gene>
<feature type="region of interest" description="Disordered" evidence="1">
    <location>
        <begin position="1"/>
        <end position="22"/>
    </location>
</feature>
<dbReference type="InterPro" id="IPR016181">
    <property type="entry name" value="Acyl_CoA_acyltransferase"/>
</dbReference>
<proteinExistence type="predicted"/>
<dbReference type="Gene3D" id="3.40.630.30">
    <property type="match status" value="1"/>
</dbReference>
<keyword evidence="3" id="KW-0808">Transferase</keyword>
<evidence type="ECO:0000313" key="3">
    <source>
        <dbReference type="EMBL" id="TWH20852.1"/>
    </source>
</evidence>
<dbReference type="PANTHER" id="PTHR43441:SF10">
    <property type="entry name" value="ACETYLTRANSFERASE"/>
    <property type="match status" value="1"/>
</dbReference>
<dbReference type="Proteomes" id="UP000317303">
    <property type="component" value="Unassembled WGS sequence"/>
</dbReference>
<feature type="domain" description="N-acetyltransferase" evidence="2">
    <location>
        <begin position="32"/>
        <end position="203"/>
    </location>
</feature>
<accession>A0A660CBJ3</accession>
<dbReference type="InterPro" id="IPR000182">
    <property type="entry name" value="GNAT_dom"/>
</dbReference>
<dbReference type="PANTHER" id="PTHR43441">
    <property type="entry name" value="RIBOSOMAL-PROTEIN-SERINE ACETYLTRANSFERASE"/>
    <property type="match status" value="1"/>
</dbReference>
<keyword evidence="4" id="KW-1185">Reference proteome</keyword>
<evidence type="ECO:0000313" key="4">
    <source>
        <dbReference type="Proteomes" id="UP000317303"/>
    </source>
</evidence>
<dbReference type="InterPro" id="IPR051908">
    <property type="entry name" value="Ribosomal_N-acetyltransferase"/>
</dbReference>